<dbReference type="GeneID" id="28968301"/>
<dbReference type="EMBL" id="CP144534">
    <property type="protein sequence ID" value="WWC61834.1"/>
    <property type="molecule type" value="Genomic_DNA"/>
</dbReference>
<reference evidence="2" key="1">
    <citation type="submission" date="2013-07" db="EMBL/GenBank/DDBJ databases">
        <title>The Genome Sequence of Cryptococcus dejecticola CBS10117.</title>
        <authorList>
            <consortium name="The Broad Institute Genome Sequencing Platform"/>
            <person name="Cuomo C."/>
            <person name="Litvintseva A."/>
            <person name="Chen Y."/>
            <person name="Heitman J."/>
            <person name="Sun S."/>
            <person name="Springer D."/>
            <person name="Dromer F."/>
            <person name="Young S.K."/>
            <person name="Zeng Q."/>
            <person name="Gargeya S."/>
            <person name="Fitzgerald M."/>
            <person name="Abouelleil A."/>
            <person name="Alvarado L."/>
            <person name="Berlin A.M."/>
            <person name="Chapman S.B."/>
            <person name="Dewar J."/>
            <person name="Goldberg J."/>
            <person name="Griggs A."/>
            <person name="Gujja S."/>
            <person name="Hansen M."/>
            <person name="Howarth C."/>
            <person name="Imamovic A."/>
            <person name="Larimer J."/>
            <person name="McCowan C."/>
            <person name="Murphy C."/>
            <person name="Pearson M."/>
            <person name="Priest M."/>
            <person name="Roberts A."/>
            <person name="Saif S."/>
            <person name="Shea T."/>
            <person name="Sykes S."/>
            <person name="Wortman J."/>
            <person name="Nusbaum C."/>
            <person name="Birren B."/>
        </authorList>
    </citation>
    <scope>NUCLEOTIDE SEQUENCE [LARGE SCALE GENOMIC DNA]</scope>
    <source>
        <strain evidence="2">CBS 10117</strain>
    </source>
</reference>
<dbReference type="KEGG" id="kdj:28968301"/>
<dbReference type="EMBL" id="KI894031">
    <property type="protein sequence ID" value="OBR85269.1"/>
    <property type="molecule type" value="Genomic_DNA"/>
</dbReference>
<feature type="compositionally biased region" description="Polar residues" evidence="1">
    <location>
        <begin position="184"/>
        <end position="200"/>
    </location>
</feature>
<name>A0A1A6A5D6_9TREE</name>
<organism evidence="2">
    <name type="scientific">Kwoniella dejecticola CBS 10117</name>
    <dbReference type="NCBI Taxonomy" id="1296121"/>
    <lineage>
        <taxon>Eukaryota</taxon>
        <taxon>Fungi</taxon>
        <taxon>Dikarya</taxon>
        <taxon>Basidiomycota</taxon>
        <taxon>Agaricomycotina</taxon>
        <taxon>Tremellomycetes</taxon>
        <taxon>Tremellales</taxon>
        <taxon>Cryptococcaceae</taxon>
        <taxon>Kwoniella</taxon>
    </lineage>
</organism>
<gene>
    <name evidence="2" type="ORF">I303_04602</name>
    <name evidence="3" type="ORF">I303_104419</name>
</gene>
<reference evidence="3" key="2">
    <citation type="submission" date="2013-07" db="EMBL/GenBank/DDBJ databases">
        <authorList>
            <consortium name="The Broad Institute Genome Sequencing Platform"/>
            <person name="Cuomo C."/>
            <person name="Litvintseva A."/>
            <person name="Chen Y."/>
            <person name="Heitman J."/>
            <person name="Sun S."/>
            <person name="Springer D."/>
            <person name="Dromer F."/>
            <person name="Young S.K."/>
            <person name="Zeng Q."/>
            <person name="Gargeya S."/>
            <person name="Fitzgerald M."/>
            <person name="Abouelleil A."/>
            <person name="Alvarado L."/>
            <person name="Berlin A.M."/>
            <person name="Chapman S.B."/>
            <person name="Dewar J."/>
            <person name="Goldberg J."/>
            <person name="Griggs A."/>
            <person name="Gujja S."/>
            <person name="Hansen M."/>
            <person name="Howarth C."/>
            <person name="Imamovic A."/>
            <person name="Larimer J."/>
            <person name="McCowan C."/>
            <person name="Murphy C."/>
            <person name="Pearson M."/>
            <person name="Priest M."/>
            <person name="Roberts A."/>
            <person name="Saif S."/>
            <person name="Shea T."/>
            <person name="Sykes S."/>
            <person name="Wortman J."/>
            <person name="Nusbaum C."/>
            <person name="Birren B."/>
        </authorList>
    </citation>
    <scope>NUCLEOTIDE SEQUENCE</scope>
    <source>
        <strain evidence="3">CBS 10117</strain>
    </source>
</reference>
<proteinExistence type="predicted"/>
<dbReference type="AlphaFoldDB" id="A0A1A6A5D6"/>
<feature type="region of interest" description="Disordered" evidence="1">
    <location>
        <begin position="20"/>
        <end position="55"/>
    </location>
</feature>
<evidence type="ECO:0000313" key="3">
    <source>
        <dbReference type="EMBL" id="WWC61834.1"/>
    </source>
</evidence>
<feature type="compositionally biased region" description="Basic and acidic residues" evidence="1">
    <location>
        <begin position="204"/>
        <end position="213"/>
    </location>
</feature>
<feature type="compositionally biased region" description="Low complexity" evidence="1">
    <location>
        <begin position="169"/>
        <end position="183"/>
    </location>
</feature>
<dbReference type="RefSeq" id="XP_018263111.1">
    <property type="nucleotide sequence ID" value="XM_018407900.1"/>
</dbReference>
<keyword evidence="4" id="KW-1185">Reference proteome</keyword>
<evidence type="ECO:0000313" key="4">
    <source>
        <dbReference type="Proteomes" id="UP000078595"/>
    </source>
</evidence>
<dbReference type="Proteomes" id="UP000078595">
    <property type="component" value="Chromosome 5"/>
</dbReference>
<accession>A0A1A6A5D6</accession>
<feature type="region of interest" description="Disordered" evidence="1">
    <location>
        <begin position="169"/>
        <end position="218"/>
    </location>
</feature>
<protein>
    <submittedName>
        <fullName evidence="2">Uncharacterized protein</fullName>
    </submittedName>
</protein>
<evidence type="ECO:0000256" key="1">
    <source>
        <dbReference type="SAM" id="MobiDB-lite"/>
    </source>
</evidence>
<dbReference type="OrthoDB" id="2563893at2759"/>
<dbReference type="VEuPathDB" id="FungiDB:I303_04602"/>
<evidence type="ECO:0000313" key="2">
    <source>
        <dbReference type="EMBL" id="OBR85269.1"/>
    </source>
</evidence>
<sequence length="242" mass="26871">MSYYRPSTLIATTTLTHLAPEASSSRLPVPPTIQEEGSEGPQAAAQTDKGKGKEKKVRRLTIEEMERLAGQICNVRPIGACRRPQSASGLYCTNHSCQAINADGDRCGNWVANPQESRFCANGWHMENSRHTLLADLMNLRKSLDQRQRFERDEQNAAQLTYIEQRFPSSSSASSSSSDCSPSTILRTPISSTTTNSASSRLFHHTDRSKKEQGWGSHGVDAWWRGKWELNSGVSELRRSSS</sequence>
<reference evidence="3" key="3">
    <citation type="submission" date="2024-02" db="EMBL/GenBank/DDBJ databases">
        <title>Comparative genomics of Cryptococcus and Kwoniella reveals pathogenesis evolution and contrasting modes of karyotype evolution via chromosome fusion or intercentromeric recombination.</title>
        <authorList>
            <person name="Coelho M.A."/>
            <person name="David-Palma M."/>
            <person name="Shea T."/>
            <person name="Bowers K."/>
            <person name="McGinley-Smith S."/>
            <person name="Mohammad A.W."/>
            <person name="Gnirke A."/>
            <person name="Yurkov A.M."/>
            <person name="Nowrousian M."/>
            <person name="Sun S."/>
            <person name="Cuomo C.A."/>
            <person name="Heitman J."/>
        </authorList>
    </citation>
    <scope>NUCLEOTIDE SEQUENCE</scope>
    <source>
        <strain evidence="3">CBS 10117</strain>
    </source>
</reference>